<dbReference type="Gene3D" id="3.40.50.2300">
    <property type="match status" value="1"/>
</dbReference>
<keyword evidence="4 7" id="KW-0238">DNA-binding</keyword>
<sequence>MDPYVLIVEDDDNISEMMTFYLSEEGYIIERAGTGPEGLEMFEARKPHAIVLDIMLPGLDGISLCQQIRRKSSVPILMVSAKHEVSERVNALLVGADDYLCKPFSMREFAARIKALLRRSQLNGGAEQPGEREDISPIAIDVERRTLFVRGAAVETTFSEFEIIKLFYQNPGKVYSRDELLNRIRGFDSFVTERAIDVHIANLRKKVEADPKEPKYIKTVWGVGYKFILE</sequence>
<dbReference type="PANTHER" id="PTHR48111">
    <property type="entry name" value="REGULATOR OF RPOS"/>
    <property type="match status" value="1"/>
</dbReference>
<dbReference type="PROSITE" id="PS50110">
    <property type="entry name" value="RESPONSE_REGULATORY"/>
    <property type="match status" value="1"/>
</dbReference>
<evidence type="ECO:0000256" key="6">
    <source>
        <dbReference type="PROSITE-ProRule" id="PRU00169"/>
    </source>
</evidence>
<evidence type="ECO:0000259" key="8">
    <source>
        <dbReference type="PROSITE" id="PS50110"/>
    </source>
</evidence>
<dbReference type="Pfam" id="PF00072">
    <property type="entry name" value="Response_reg"/>
    <property type="match status" value="1"/>
</dbReference>
<dbReference type="EMBL" id="JBHLWN010000014">
    <property type="protein sequence ID" value="MFC0211223.1"/>
    <property type="molecule type" value="Genomic_DNA"/>
</dbReference>
<feature type="modified residue" description="4-aspartylphosphate" evidence="6">
    <location>
        <position position="53"/>
    </location>
</feature>
<dbReference type="SUPFAM" id="SSF46894">
    <property type="entry name" value="C-terminal effector domain of the bipartite response regulators"/>
    <property type="match status" value="1"/>
</dbReference>
<dbReference type="SMART" id="SM00448">
    <property type="entry name" value="REC"/>
    <property type="match status" value="1"/>
</dbReference>
<dbReference type="InterPro" id="IPR036388">
    <property type="entry name" value="WH-like_DNA-bd_sf"/>
</dbReference>
<comment type="caution">
    <text evidence="10">The sequence shown here is derived from an EMBL/GenBank/DDBJ whole genome shotgun (WGS) entry which is preliminary data.</text>
</comment>
<dbReference type="CDD" id="cd17574">
    <property type="entry name" value="REC_OmpR"/>
    <property type="match status" value="1"/>
</dbReference>
<dbReference type="Proteomes" id="UP001589776">
    <property type="component" value="Unassembled WGS sequence"/>
</dbReference>
<dbReference type="InterPro" id="IPR001789">
    <property type="entry name" value="Sig_transdc_resp-reg_receiver"/>
</dbReference>
<evidence type="ECO:0000259" key="9">
    <source>
        <dbReference type="PROSITE" id="PS51755"/>
    </source>
</evidence>
<feature type="domain" description="OmpR/PhoB-type" evidence="9">
    <location>
        <begin position="130"/>
        <end position="229"/>
    </location>
</feature>
<organism evidence="10 11">
    <name type="scientific">Paenibacillus chartarius</name>
    <dbReference type="NCBI Taxonomy" id="747481"/>
    <lineage>
        <taxon>Bacteria</taxon>
        <taxon>Bacillati</taxon>
        <taxon>Bacillota</taxon>
        <taxon>Bacilli</taxon>
        <taxon>Bacillales</taxon>
        <taxon>Paenibacillaceae</taxon>
        <taxon>Paenibacillus</taxon>
    </lineage>
</organism>
<evidence type="ECO:0000256" key="1">
    <source>
        <dbReference type="ARBA" id="ARBA00022553"/>
    </source>
</evidence>
<evidence type="ECO:0000256" key="4">
    <source>
        <dbReference type="ARBA" id="ARBA00023125"/>
    </source>
</evidence>
<reference evidence="10 11" key="1">
    <citation type="submission" date="2024-09" db="EMBL/GenBank/DDBJ databases">
        <authorList>
            <person name="Sun Q."/>
            <person name="Mori K."/>
        </authorList>
    </citation>
    <scope>NUCLEOTIDE SEQUENCE [LARGE SCALE GENOMIC DNA]</scope>
    <source>
        <strain evidence="10 11">CCM 7759</strain>
    </source>
</reference>
<dbReference type="RefSeq" id="WP_377468121.1">
    <property type="nucleotide sequence ID" value="NZ_JBHLWN010000014.1"/>
</dbReference>
<dbReference type="InterPro" id="IPR016032">
    <property type="entry name" value="Sig_transdc_resp-reg_C-effctor"/>
</dbReference>
<keyword evidence="5" id="KW-0804">Transcription</keyword>
<dbReference type="Gene3D" id="1.10.10.10">
    <property type="entry name" value="Winged helix-like DNA-binding domain superfamily/Winged helix DNA-binding domain"/>
    <property type="match status" value="1"/>
</dbReference>
<feature type="DNA-binding region" description="OmpR/PhoB-type" evidence="7">
    <location>
        <begin position="130"/>
        <end position="229"/>
    </location>
</feature>
<evidence type="ECO:0000256" key="3">
    <source>
        <dbReference type="ARBA" id="ARBA00023015"/>
    </source>
</evidence>
<keyword evidence="1 6" id="KW-0597">Phosphoprotein</keyword>
<dbReference type="Pfam" id="PF00486">
    <property type="entry name" value="Trans_reg_C"/>
    <property type="match status" value="1"/>
</dbReference>
<accession>A0ABV6DF00</accession>
<keyword evidence="11" id="KW-1185">Reference proteome</keyword>
<dbReference type="InterPro" id="IPR011006">
    <property type="entry name" value="CheY-like_superfamily"/>
</dbReference>
<dbReference type="InterPro" id="IPR001867">
    <property type="entry name" value="OmpR/PhoB-type_DNA-bd"/>
</dbReference>
<dbReference type="PANTHER" id="PTHR48111:SF21">
    <property type="entry name" value="DNA-BINDING DUAL MASTER TRANSCRIPTIONAL REGULATOR RPAA"/>
    <property type="match status" value="1"/>
</dbReference>
<protein>
    <submittedName>
        <fullName evidence="10">Response regulator transcription factor</fullName>
    </submittedName>
</protein>
<dbReference type="InterPro" id="IPR039420">
    <property type="entry name" value="WalR-like"/>
</dbReference>
<dbReference type="CDD" id="cd00383">
    <property type="entry name" value="trans_reg_C"/>
    <property type="match status" value="1"/>
</dbReference>
<dbReference type="SMART" id="SM00862">
    <property type="entry name" value="Trans_reg_C"/>
    <property type="match status" value="1"/>
</dbReference>
<evidence type="ECO:0000256" key="5">
    <source>
        <dbReference type="ARBA" id="ARBA00023163"/>
    </source>
</evidence>
<feature type="domain" description="Response regulatory" evidence="8">
    <location>
        <begin position="4"/>
        <end position="117"/>
    </location>
</feature>
<keyword evidence="2" id="KW-0902">Two-component regulatory system</keyword>
<dbReference type="SUPFAM" id="SSF52172">
    <property type="entry name" value="CheY-like"/>
    <property type="match status" value="1"/>
</dbReference>
<dbReference type="Gene3D" id="6.10.250.690">
    <property type="match status" value="1"/>
</dbReference>
<evidence type="ECO:0000313" key="11">
    <source>
        <dbReference type="Proteomes" id="UP001589776"/>
    </source>
</evidence>
<evidence type="ECO:0000313" key="10">
    <source>
        <dbReference type="EMBL" id="MFC0211223.1"/>
    </source>
</evidence>
<name>A0ABV6DF00_9BACL</name>
<keyword evidence="3" id="KW-0805">Transcription regulation</keyword>
<proteinExistence type="predicted"/>
<dbReference type="PROSITE" id="PS51755">
    <property type="entry name" value="OMPR_PHOB"/>
    <property type="match status" value="1"/>
</dbReference>
<evidence type="ECO:0000256" key="7">
    <source>
        <dbReference type="PROSITE-ProRule" id="PRU01091"/>
    </source>
</evidence>
<gene>
    <name evidence="10" type="ORF">ACFFK0_01960</name>
</gene>
<evidence type="ECO:0000256" key="2">
    <source>
        <dbReference type="ARBA" id="ARBA00023012"/>
    </source>
</evidence>